<keyword evidence="1" id="KW-0472">Membrane</keyword>
<keyword evidence="3" id="KW-1185">Reference proteome</keyword>
<feature type="transmembrane region" description="Helical" evidence="1">
    <location>
        <begin position="117"/>
        <end position="141"/>
    </location>
</feature>
<feature type="transmembrane region" description="Helical" evidence="1">
    <location>
        <begin position="171"/>
        <end position="197"/>
    </location>
</feature>
<dbReference type="NCBIfam" id="NF041730">
    <property type="entry name" value="XrtH_assoc"/>
    <property type="match status" value="1"/>
</dbReference>
<dbReference type="EMBL" id="JBHSLF010000019">
    <property type="protein sequence ID" value="MFC5344268.1"/>
    <property type="molecule type" value="Genomic_DNA"/>
</dbReference>
<dbReference type="RefSeq" id="WP_374037587.1">
    <property type="nucleotide sequence ID" value="NZ_CP169082.1"/>
</dbReference>
<sequence length="213" mass="23263">MSLMSRLAARTPEEAERRRFALWAGLSLIVLLPLWWIWGADVVIGLLRPLAGLVFRLFGLTGEIGTGADGAWMVGTPLTQAGQPISLPMDRESLRRMMLGFPLLAAFMIAPPRVARLWRAAAIAVPVLCLVFMVSVALSVWGDLAPMLSPDLASETMTVTMRPDQPPLHPFVAQVVIIGRYVAYSIAPLLTALILWATLNPEGLRTLVAEIKE</sequence>
<protein>
    <submittedName>
        <fullName evidence="2">Exosortase H-associated membrane protein</fullName>
    </submittedName>
</protein>
<dbReference type="InterPro" id="IPR049823">
    <property type="entry name" value="XrtH_assoc"/>
</dbReference>
<keyword evidence="1" id="KW-0812">Transmembrane</keyword>
<gene>
    <name evidence="2" type="ORF">ACFPIE_10100</name>
</gene>
<evidence type="ECO:0000313" key="2">
    <source>
        <dbReference type="EMBL" id="MFC5344268.1"/>
    </source>
</evidence>
<comment type="caution">
    <text evidence="2">The sequence shown here is derived from an EMBL/GenBank/DDBJ whole genome shotgun (WGS) entry which is preliminary data.</text>
</comment>
<keyword evidence="1" id="KW-1133">Transmembrane helix</keyword>
<accession>A0ABW0FT40</accession>
<name>A0ABW0FT40_9CAUL</name>
<dbReference type="Proteomes" id="UP001596152">
    <property type="component" value="Unassembled WGS sequence"/>
</dbReference>
<organism evidence="2 3">
    <name type="scientific">Brevundimonas staleyi</name>
    <dbReference type="NCBI Taxonomy" id="74326"/>
    <lineage>
        <taxon>Bacteria</taxon>
        <taxon>Pseudomonadati</taxon>
        <taxon>Pseudomonadota</taxon>
        <taxon>Alphaproteobacteria</taxon>
        <taxon>Caulobacterales</taxon>
        <taxon>Caulobacteraceae</taxon>
        <taxon>Brevundimonas</taxon>
    </lineage>
</organism>
<evidence type="ECO:0000313" key="3">
    <source>
        <dbReference type="Proteomes" id="UP001596152"/>
    </source>
</evidence>
<feature type="transmembrane region" description="Helical" evidence="1">
    <location>
        <begin position="93"/>
        <end position="110"/>
    </location>
</feature>
<reference evidence="3" key="1">
    <citation type="journal article" date="2019" name="Int. J. Syst. Evol. Microbiol.">
        <title>The Global Catalogue of Microorganisms (GCM) 10K type strain sequencing project: providing services to taxonomists for standard genome sequencing and annotation.</title>
        <authorList>
            <consortium name="The Broad Institute Genomics Platform"/>
            <consortium name="The Broad Institute Genome Sequencing Center for Infectious Disease"/>
            <person name="Wu L."/>
            <person name="Ma J."/>
        </authorList>
    </citation>
    <scope>NUCLEOTIDE SEQUENCE [LARGE SCALE GENOMIC DNA]</scope>
    <source>
        <strain evidence="3">JCM 12125</strain>
    </source>
</reference>
<evidence type="ECO:0000256" key="1">
    <source>
        <dbReference type="SAM" id="Phobius"/>
    </source>
</evidence>
<proteinExistence type="predicted"/>
<feature type="transmembrane region" description="Helical" evidence="1">
    <location>
        <begin position="20"/>
        <end position="38"/>
    </location>
</feature>